<dbReference type="STRING" id="1936003.STSP2_01371"/>
<sequence length="407" mass="43894">MSTNCGCGAGGGNGQDERSGGCGADDGCGGASGPLGHFENMISNCYEYATAAKESGRGIVGIMCEYTPREVIMAAGALPVCLCGGSAEKAVEAHRELPANLCPLIKSTYGYVMDGSNLFLKMADVVVAETTCDGKKKMYELMARKKDMIVLELVQKPGEEGALARWTAEVVKLRDRLGEKLGVEITDEKLWEAVRVMNRERRLRRRIAELMEAEDPPLSGSEVLAMKSTISGIEADLVKYEEAAEYYGSGAAGSVGENRVRVLLTGVPTVHGAEKVVKLIEEAGGVVVCMENCTGVKPILEDVDEEAEDAIEAIAAKYLHLPCSVMTPNAGRLESIERLAKQYRADCVVDLVWQACLTYDVESRLVKELAEGELGLPYLKIETDYSPSDAARIAVRLEAMFEMVEGN</sequence>
<dbReference type="Gene3D" id="1.20.1270.370">
    <property type="match status" value="1"/>
</dbReference>
<dbReference type="Gene3D" id="3.40.50.11900">
    <property type="match status" value="1"/>
</dbReference>
<evidence type="ECO:0000313" key="2">
    <source>
        <dbReference type="EMBL" id="AQT68215.1"/>
    </source>
</evidence>
<accession>A0A1U9NK72</accession>
<organism evidence="2 3">
    <name type="scientific">Anaerohalosphaera lusitana</name>
    <dbReference type="NCBI Taxonomy" id="1936003"/>
    <lineage>
        <taxon>Bacteria</taxon>
        <taxon>Pseudomonadati</taxon>
        <taxon>Planctomycetota</taxon>
        <taxon>Phycisphaerae</taxon>
        <taxon>Sedimentisphaerales</taxon>
        <taxon>Anaerohalosphaeraceae</taxon>
        <taxon>Anaerohalosphaera</taxon>
    </lineage>
</organism>
<dbReference type="EC" id="4.2.1.-" evidence="2"/>
<evidence type="ECO:0000313" key="3">
    <source>
        <dbReference type="Proteomes" id="UP000189674"/>
    </source>
</evidence>
<dbReference type="EMBL" id="CP019791">
    <property type="protein sequence ID" value="AQT68215.1"/>
    <property type="molecule type" value="Genomic_DNA"/>
</dbReference>
<reference evidence="3" key="1">
    <citation type="submission" date="2017-02" db="EMBL/GenBank/DDBJ databases">
        <title>Comparative genomics and description of representatives of a novel lineage of planctomycetes thriving in anoxic sediments.</title>
        <authorList>
            <person name="Spring S."/>
            <person name="Bunk B."/>
            <person name="Sproer C."/>
        </authorList>
    </citation>
    <scope>NUCLEOTIDE SEQUENCE [LARGE SCALE GENOMIC DNA]</scope>
    <source>
        <strain evidence="3">ST-NAGAB-D1</strain>
    </source>
</reference>
<dbReference type="RefSeq" id="WP_205848019.1">
    <property type="nucleotide sequence ID" value="NZ_CP019791.1"/>
</dbReference>
<dbReference type="KEGG" id="alus:STSP2_01371"/>
<dbReference type="NCBIfam" id="NF040772">
    <property type="entry name" value="double_cubane"/>
    <property type="match status" value="1"/>
</dbReference>
<dbReference type="AlphaFoldDB" id="A0A1U9NK72"/>
<dbReference type="InterPro" id="IPR010327">
    <property type="entry name" value="FldB/FldC_alpha/beta"/>
</dbReference>
<name>A0A1U9NK72_9BACT</name>
<keyword evidence="2" id="KW-0456">Lyase</keyword>
<dbReference type="GO" id="GO:0016829">
    <property type="term" value="F:lyase activity"/>
    <property type="evidence" value="ECO:0007669"/>
    <property type="project" value="UniProtKB-KW"/>
</dbReference>
<evidence type="ECO:0000256" key="1">
    <source>
        <dbReference type="ARBA" id="ARBA00005806"/>
    </source>
</evidence>
<proteinExistence type="inferred from homology"/>
<protein>
    <submittedName>
        <fullName evidence="2">(R)-2-hydroxyglutaryl-CoA dehydratase subunit beta</fullName>
        <ecNumber evidence="2">4.2.1.-</ecNumber>
    </submittedName>
</protein>
<dbReference type="Proteomes" id="UP000189674">
    <property type="component" value="Chromosome"/>
</dbReference>
<comment type="similarity">
    <text evidence="1">Belongs to the FldB/FldC dehydratase alpha/beta subunit family.</text>
</comment>
<gene>
    <name evidence="2" type="primary">hgdB</name>
    <name evidence="2" type="ORF">STSP2_01371</name>
</gene>
<dbReference type="PANTHER" id="PTHR30548:SF6">
    <property type="entry name" value="DEHYDRATASE SUBUNIT YJIM-RELATED"/>
    <property type="match status" value="1"/>
</dbReference>
<dbReference type="PANTHER" id="PTHR30548">
    <property type="entry name" value="2-HYDROXYGLUTARYL-COA DEHYDRATASE, D-COMPONENT-RELATED"/>
    <property type="match status" value="1"/>
</dbReference>
<dbReference type="InterPro" id="IPR047678">
    <property type="entry name" value="YjiM-like"/>
</dbReference>
<dbReference type="Pfam" id="PF06050">
    <property type="entry name" value="HGD-D"/>
    <property type="match status" value="1"/>
</dbReference>
<dbReference type="Gene3D" id="3.40.50.11890">
    <property type="match status" value="1"/>
</dbReference>
<keyword evidence="3" id="KW-1185">Reference proteome</keyword>